<dbReference type="GeneID" id="63787428"/>
<protein>
    <submittedName>
        <fullName evidence="2">Uncharacterized protein</fullName>
    </submittedName>
</protein>
<organism evidence="2 3">
    <name type="scientific">Protomyces lactucae-debilis</name>
    <dbReference type="NCBI Taxonomy" id="2754530"/>
    <lineage>
        <taxon>Eukaryota</taxon>
        <taxon>Fungi</taxon>
        <taxon>Dikarya</taxon>
        <taxon>Ascomycota</taxon>
        <taxon>Taphrinomycotina</taxon>
        <taxon>Taphrinomycetes</taxon>
        <taxon>Taphrinales</taxon>
        <taxon>Protomycetaceae</taxon>
        <taxon>Protomyces</taxon>
    </lineage>
</organism>
<feature type="region of interest" description="Disordered" evidence="1">
    <location>
        <begin position="93"/>
        <end position="128"/>
    </location>
</feature>
<gene>
    <name evidence="2" type="ORF">BCR37DRAFT_390312</name>
</gene>
<dbReference type="OrthoDB" id="5374757at2759"/>
<evidence type="ECO:0000313" key="2">
    <source>
        <dbReference type="EMBL" id="ORY87793.1"/>
    </source>
</evidence>
<dbReference type="OMA" id="FTWEIIS"/>
<sequence>MPIRKYLRISQGAALELRIYVAGEKKNWFDEQVLSELVQLIKPLVLPKLREERDAAKKKKGPTKDTVEGTSLWFVDTDTRHVVMKTDKQLVFNASDERDQSTTAPEQGASSPLFIPSPEAEDERKKAKPTLVAKYRGFSIWGKKLMISVSAKEVSEGAATQAPSQQQLMDN</sequence>
<dbReference type="PANTHER" id="PTHR40635">
    <property type="match status" value="1"/>
</dbReference>
<dbReference type="Proteomes" id="UP000193685">
    <property type="component" value="Unassembled WGS sequence"/>
</dbReference>
<evidence type="ECO:0000313" key="3">
    <source>
        <dbReference type="Proteomes" id="UP000193685"/>
    </source>
</evidence>
<feature type="compositionally biased region" description="Polar residues" evidence="1">
    <location>
        <begin position="101"/>
        <end position="110"/>
    </location>
</feature>
<reference evidence="2 3" key="1">
    <citation type="submission" date="2016-07" db="EMBL/GenBank/DDBJ databases">
        <title>Pervasive Adenine N6-methylation of Active Genes in Fungi.</title>
        <authorList>
            <consortium name="DOE Joint Genome Institute"/>
            <person name="Mondo S.J."/>
            <person name="Dannebaum R.O."/>
            <person name="Kuo R.C."/>
            <person name="Labutti K."/>
            <person name="Haridas S."/>
            <person name="Kuo A."/>
            <person name="Salamov A."/>
            <person name="Ahrendt S.R."/>
            <person name="Lipzen A."/>
            <person name="Sullivan W."/>
            <person name="Andreopoulos W.B."/>
            <person name="Clum A."/>
            <person name="Lindquist E."/>
            <person name="Daum C."/>
            <person name="Ramamoorthy G.K."/>
            <person name="Gryganskyi A."/>
            <person name="Culley D."/>
            <person name="Magnuson J.K."/>
            <person name="James T.Y."/>
            <person name="O'Malley M.A."/>
            <person name="Stajich J.E."/>
            <person name="Spatafora J.W."/>
            <person name="Visel A."/>
            <person name="Grigoriev I.V."/>
        </authorList>
    </citation>
    <scope>NUCLEOTIDE SEQUENCE [LARGE SCALE GENOMIC DNA]</scope>
    <source>
        <strain evidence="2 3">12-1054</strain>
    </source>
</reference>
<name>A0A1Y2FUV0_PROLT</name>
<dbReference type="PANTHER" id="PTHR40635:SF1">
    <property type="match status" value="1"/>
</dbReference>
<proteinExistence type="predicted"/>
<comment type="caution">
    <text evidence="2">The sequence shown here is derived from an EMBL/GenBank/DDBJ whole genome shotgun (WGS) entry which is preliminary data.</text>
</comment>
<dbReference type="AlphaFoldDB" id="A0A1Y2FUV0"/>
<feature type="region of interest" description="Disordered" evidence="1">
    <location>
        <begin position="152"/>
        <end position="171"/>
    </location>
</feature>
<keyword evidence="3" id="KW-1185">Reference proteome</keyword>
<dbReference type="EMBL" id="MCFI01000001">
    <property type="protein sequence ID" value="ORY87793.1"/>
    <property type="molecule type" value="Genomic_DNA"/>
</dbReference>
<feature type="compositionally biased region" description="Polar residues" evidence="1">
    <location>
        <begin position="161"/>
        <end position="171"/>
    </location>
</feature>
<evidence type="ECO:0000256" key="1">
    <source>
        <dbReference type="SAM" id="MobiDB-lite"/>
    </source>
</evidence>
<accession>A0A1Y2FUV0</accession>
<dbReference type="RefSeq" id="XP_040728288.1">
    <property type="nucleotide sequence ID" value="XM_040870829.1"/>
</dbReference>